<sequence>MRFLFRLSSAISDFVRCTETDEVPRFIRGEGVGGNAADRPWKKVLTILPNLEWQLPSVRSR</sequence>
<proteinExistence type="predicted"/>
<name>A0A375H107_9BURK</name>
<evidence type="ECO:0000313" key="1">
    <source>
        <dbReference type="EMBL" id="SPK70894.1"/>
    </source>
</evidence>
<organism evidence="1 2">
    <name type="scientific">Cupriavidus taiwanensis</name>
    <dbReference type="NCBI Taxonomy" id="164546"/>
    <lineage>
        <taxon>Bacteria</taxon>
        <taxon>Pseudomonadati</taxon>
        <taxon>Pseudomonadota</taxon>
        <taxon>Betaproteobacteria</taxon>
        <taxon>Burkholderiales</taxon>
        <taxon>Burkholderiaceae</taxon>
        <taxon>Cupriavidus</taxon>
    </lineage>
</organism>
<protein>
    <submittedName>
        <fullName evidence="1">Uncharacterized protein</fullName>
    </submittedName>
</protein>
<dbReference type="EMBL" id="LT991976">
    <property type="protein sequence ID" value="SPK70894.1"/>
    <property type="molecule type" value="Genomic_DNA"/>
</dbReference>
<evidence type="ECO:0000313" key="2">
    <source>
        <dbReference type="Proteomes" id="UP000255505"/>
    </source>
</evidence>
<dbReference type="Proteomes" id="UP000255505">
    <property type="component" value="Chromosome I"/>
</dbReference>
<gene>
    <name evidence="1" type="ORF">CT19425_30118</name>
</gene>
<reference evidence="1 2" key="1">
    <citation type="submission" date="2018-01" db="EMBL/GenBank/DDBJ databases">
        <authorList>
            <person name="Gaut B.S."/>
            <person name="Morton B.R."/>
            <person name="Clegg M.T."/>
            <person name="Duvall M.R."/>
        </authorList>
    </citation>
    <scope>NUCLEOTIDE SEQUENCE [LARGE SCALE GENOMIC DNA]</scope>
    <source>
        <strain evidence="1">Cupriavidus taiwanensis LMG 19425</strain>
    </source>
</reference>
<accession>A0A375H107</accession>
<dbReference type="AlphaFoldDB" id="A0A375H107"/>